<dbReference type="PANTHER" id="PTHR10953">
    <property type="entry name" value="UBIQUITIN-ACTIVATING ENZYME E1"/>
    <property type="match status" value="1"/>
</dbReference>
<evidence type="ECO:0000313" key="9">
    <source>
        <dbReference type="Proteomes" id="UP000290900"/>
    </source>
</evidence>
<dbReference type="AlphaFoldDB" id="A0A448YQH1"/>
<comment type="similarity">
    <text evidence="3 6">Belongs to the ubiquitin-activating E1 family. ULA1 subfamily.</text>
</comment>
<dbReference type="InterPro" id="IPR035985">
    <property type="entry name" value="Ubiquitin-activating_enz"/>
</dbReference>
<comment type="subcellular location">
    <subcellularLocation>
        <location evidence="1">Cytoplasm</location>
    </subcellularLocation>
</comment>
<dbReference type="GO" id="GO:0045116">
    <property type="term" value="P:protein neddylation"/>
    <property type="evidence" value="ECO:0007669"/>
    <property type="project" value="UniProtKB-UniRule"/>
</dbReference>
<comment type="function">
    <text evidence="6">Regulatory subunit of the dimeric UBA3-ULA1 E1 enzyme.</text>
</comment>
<dbReference type="InterPro" id="IPR000594">
    <property type="entry name" value="ThiF_NAD_FAD-bd"/>
</dbReference>
<evidence type="ECO:0000259" key="7">
    <source>
        <dbReference type="Pfam" id="PF00899"/>
    </source>
</evidence>
<evidence type="ECO:0000256" key="4">
    <source>
        <dbReference type="ARBA" id="ARBA00022490"/>
    </source>
</evidence>
<dbReference type="OrthoDB" id="1708823at2759"/>
<dbReference type="InterPro" id="IPR030667">
    <property type="entry name" value="APP-BP1"/>
</dbReference>
<dbReference type="UniPathway" id="UPA00885"/>
<evidence type="ECO:0000256" key="2">
    <source>
        <dbReference type="ARBA" id="ARBA00005032"/>
    </source>
</evidence>
<dbReference type="GO" id="GO:0019781">
    <property type="term" value="F:NEDD8 activating enzyme activity"/>
    <property type="evidence" value="ECO:0007669"/>
    <property type="project" value="UniProtKB-UniRule"/>
</dbReference>
<sequence length="508" mass="57890">MDDKDVGNKYDRQVRLWSPSGQKCLSNSSICLINANTTASETLKNLVLPGVGRITIIDNSRKVTPNDLASSFFLSDSSSDHTRAGRLANTLSALNPDVEILVEQRSLSQLLFIPSYWSEFSCVIVSQFLENADHERLLSDILWRINVCLIEVNSIGFYATLRIKYREQEIVETHDNNTEDLRLDFPWPELQGHIDSINLDELDDQSFSNVPYSIILTKVYQRLHKRTGKRPTPSAVRKFIQSELRRNGEETNLDEASNRAILVLKDSREIPESLTRIFEEGENNDGSADSPFWPLVKALYFFYHKHGLLPLSGVLPDMESDTEQYIALTKLYRDKFEADKKEIKEIFEDQYGGTVSDSYLTTFVKNCKFMRVHRGSRESFKASLLTEESENEDPQRLSNLNIYVGFLALKSFYYEYHRLPSVSDCSELRATAISLLCHYQSVRNFPDGLEKVLDEICRARGSELHNICALIGGIAGQEVIKVITNQYVTLDNCMSFDGIKAQGGTWRI</sequence>
<evidence type="ECO:0000313" key="8">
    <source>
        <dbReference type="EMBL" id="VEU23190.1"/>
    </source>
</evidence>
<dbReference type="Proteomes" id="UP000290900">
    <property type="component" value="Unassembled WGS sequence"/>
</dbReference>
<name>A0A448YQH1_BRENA</name>
<gene>
    <name evidence="8" type="ORF">BRENAR_LOCUS3921</name>
</gene>
<dbReference type="STRING" id="13370.A0A448YQH1"/>
<dbReference type="Gene3D" id="3.40.50.720">
    <property type="entry name" value="NAD(P)-binding Rossmann-like Domain"/>
    <property type="match status" value="2"/>
</dbReference>
<reference evidence="8 9" key="1">
    <citation type="submission" date="2018-12" db="EMBL/GenBank/DDBJ databases">
        <authorList>
            <person name="Tiukova I."/>
            <person name="Dainat J."/>
        </authorList>
    </citation>
    <scope>NUCLEOTIDE SEQUENCE [LARGE SCALE GENOMIC DNA]</scope>
</reference>
<keyword evidence="4" id="KW-0963">Cytoplasm</keyword>
<dbReference type="SUPFAM" id="SSF69572">
    <property type="entry name" value="Activating enzymes of the ubiquitin-like proteins"/>
    <property type="match status" value="1"/>
</dbReference>
<dbReference type="PIRSF" id="PIRSF039099">
    <property type="entry name" value="APP-BP1"/>
    <property type="match status" value="1"/>
</dbReference>
<dbReference type="InterPro" id="IPR045886">
    <property type="entry name" value="ThiF/MoeB/HesA"/>
</dbReference>
<feature type="domain" description="THIF-type NAD/FAD binding fold" evidence="7">
    <location>
        <begin position="10"/>
        <end position="502"/>
    </location>
</feature>
<dbReference type="EMBL" id="CAACVR010000035">
    <property type="protein sequence ID" value="VEU23190.1"/>
    <property type="molecule type" value="Genomic_DNA"/>
</dbReference>
<protein>
    <recommendedName>
        <fullName evidence="6">NEDD8-activating enzyme E1 regulatory subunit</fullName>
    </recommendedName>
</protein>
<evidence type="ECO:0000256" key="1">
    <source>
        <dbReference type="ARBA" id="ARBA00004496"/>
    </source>
</evidence>
<dbReference type="GO" id="GO:0005737">
    <property type="term" value="C:cytoplasm"/>
    <property type="evidence" value="ECO:0007669"/>
    <property type="project" value="UniProtKB-SubCell"/>
</dbReference>
<dbReference type="Pfam" id="PF00899">
    <property type="entry name" value="ThiF"/>
    <property type="match status" value="1"/>
</dbReference>
<evidence type="ECO:0000256" key="5">
    <source>
        <dbReference type="ARBA" id="ARBA00022786"/>
    </source>
</evidence>
<keyword evidence="5 6" id="KW-0833">Ubl conjugation pathway</keyword>
<comment type="pathway">
    <text evidence="2 6">Protein modification; protein neddylation.</text>
</comment>
<dbReference type="InParanoid" id="A0A448YQH1"/>
<dbReference type="FunCoup" id="A0A448YQH1">
    <property type="interactions" value="21"/>
</dbReference>
<evidence type="ECO:0000256" key="3">
    <source>
        <dbReference type="ARBA" id="ARBA00006868"/>
    </source>
</evidence>
<evidence type="ECO:0000256" key="6">
    <source>
        <dbReference type="PIRNR" id="PIRNR039099"/>
    </source>
</evidence>
<dbReference type="PANTHER" id="PTHR10953:SF29">
    <property type="entry name" value="NEDD8-ACTIVATING ENZYME E1 REGULATORY SUBUNIT"/>
    <property type="match status" value="1"/>
</dbReference>
<accession>A0A448YQH1</accession>
<proteinExistence type="inferred from homology"/>
<keyword evidence="9" id="KW-1185">Reference proteome</keyword>
<organism evidence="8 9">
    <name type="scientific">Brettanomyces naardenensis</name>
    <name type="common">Yeast</name>
    <dbReference type="NCBI Taxonomy" id="13370"/>
    <lineage>
        <taxon>Eukaryota</taxon>
        <taxon>Fungi</taxon>
        <taxon>Dikarya</taxon>
        <taxon>Ascomycota</taxon>
        <taxon>Saccharomycotina</taxon>
        <taxon>Pichiomycetes</taxon>
        <taxon>Pichiales</taxon>
        <taxon>Pichiaceae</taxon>
        <taxon>Brettanomyces</taxon>
    </lineage>
</organism>